<sequence>MVDRFKDGLLTPTETASYLEIPQSTLTSWLKGKAAGAPLVHQVEPVRKGQPSVPFIAVAEAHVLRSLRSLGLRMSEIREAAAAVRDAFDTPYGLVSKRIATDGVDIFIEHGWGDLRRARDGQVPIQEVVSDYLRYLIWEPGDDFPSSLRLRQYPESVPVVIDPRFGHGLPVVAANRVTVKAITDLWEAGETVEDIAYDYDMTPEQVDALCQAVVHLAGPGDARPDGRKRLGAPTVV</sequence>
<dbReference type="Pfam" id="PF04255">
    <property type="entry name" value="DUF433"/>
    <property type="match status" value="1"/>
</dbReference>
<evidence type="ECO:0000313" key="3">
    <source>
        <dbReference type="Proteomes" id="UP001499990"/>
    </source>
</evidence>
<comment type="caution">
    <text evidence="2">The sequence shown here is derived from an EMBL/GenBank/DDBJ whole genome shotgun (WGS) entry which is preliminary data.</text>
</comment>
<dbReference type="RefSeq" id="WP_345038480.1">
    <property type="nucleotide sequence ID" value="NZ_BAAAYL010000001.1"/>
</dbReference>
<feature type="domain" description="Putative antitoxin VapB45-like DNA-binding HTH" evidence="1">
    <location>
        <begin position="9"/>
        <end position="80"/>
    </location>
</feature>
<gene>
    <name evidence="2" type="ORF">GCM10020367_34570</name>
</gene>
<organism evidence="2 3">
    <name type="scientific">Streptomyces sannanensis</name>
    <dbReference type="NCBI Taxonomy" id="285536"/>
    <lineage>
        <taxon>Bacteria</taxon>
        <taxon>Bacillati</taxon>
        <taxon>Actinomycetota</taxon>
        <taxon>Actinomycetes</taxon>
        <taxon>Kitasatosporales</taxon>
        <taxon>Streptomycetaceae</taxon>
        <taxon>Streptomyces</taxon>
    </lineage>
</organism>
<dbReference type="SUPFAM" id="SSF46689">
    <property type="entry name" value="Homeodomain-like"/>
    <property type="match status" value="1"/>
</dbReference>
<dbReference type="InterPro" id="IPR036388">
    <property type="entry name" value="WH-like_DNA-bd_sf"/>
</dbReference>
<reference evidence="3" key="1">
    <citation type="journal article" date="2019" name="Int. J. Syst. Evol. Microbiol.">
        <title>The Global Catalogue of Microorganisms (GCM) 10K type strain sequencing project: providing services to taxonomists for standard genome sequencing and annotation.</title>
        <authorList>
            <consortium name="The Broad Institute Genomics Platform"/>
            <consortium name="The Broad Institute Genome Sequencing Center for Infectious Disease"/>
            <person name="Wu L."/>
            <person name="Ma J."/>
        </authorList>
    </citation>
    <scope>NUCLEOTIDE SEQUENCE [LARGE SCALE GENOMIC DNA]</scope>
    <source>
        <strain evidence="3">JCM 9651</strain>
    </source>
</reference>
<dbReference type="InterPro" id="IPR048708">
    <property type="entry name" value="VapB45-like_HTH"/>
</dbReference>
<accession>A0ABP6SD97</accession>
<keyword evidence="3" id="KW-1185">Reference proteome</keyword>
<dbReference type="InterPro" id="IPR009057">
    <property type="entry name" value="Homeodomain-like_sf"/>
</dbReference>
<protein>
    <submittedName>
        <fullName evidence="2">DUF433 domain-containing protein</fullName>
    </submittedName>
</protein>
<evidence type="ECO:0000313" key="2">
    <source>
        <dbReference type="EMBL" id="GAA3373681.1"/>
    </source>
</evidence>
<dbReference type="Pfam" id="PF21321">
    <property type="entry name" value="HTH_66"/>
    <property type="match status" value="1"/>
</dbReference>
<evidence type="ECO:0000259" key="1">
    <source>
        <dbReference type="Pfam" id="PF21321"/>
    </source>
</evidence>
<dbReference type="Proteomes" id="UP001499990">
    <property type="component" value="Unassembled WGS sequence"/>
</dbReference>
<dbReference type="InterPro" id="IPR007367">
    <property type="entry name" value="DUF433"/>
</dbReference>
<dbReference type="EMBL" id="BAAAYL010000001">
    <property type="protein sequence ID" value="GAA3373681.1"/>
    <property type="molecule type" value="Genomic_DNA"/>
</dbReference>
<name>A0ABP6SD97_9ACTN</name>
<proteinExistence type="predicted"/>
<dbReference type="Gene3D" id="1.10.10.10">
    <property type="entry name" value="Winged helix-like DNA-binding domain superfamily/Winged helix DNA-binding domain"/>
    <property type="match status" value="1"/>
</dbReference>